<dbReference type="EMBL" id="OMOD01000062">
    <property type="protein sequence ID" value="SPF36529.1"/>
    <property type="molecule type" value="Genomic_DNA"/>
</dbReference>
<proteinExistence type="predicted"/>
<evidence type="ECO:0000256" key="1">
    <source>
        <dbReference type="SAM" id="MobiDB-lite"/>
    </source>
</evidence>
<dbReference type="Proteomes" id="UP000238701">
    <property type="component" value="Unassembled WGS sequence"/>
</dbReference>
<accession>A0A2U3KA43</accession>
<gene>
    <name evidence="2" type="ORF">SBA1_1540003</name>
</gene>
<organism evidence="2 3">
    <name type="scientific">Candidatus Sulfotelmatobacter kueseliae</name>
    <dbReference type="NCBI Taxonomy" id="2042962"/>
    <lineage>
        <taxon>Bacteria</taxon>
        <taxon>Pseudomonadati</taxon>
        <taxon>Acidobacteriota</taxon>
        <taxon>Terriglobia</taxon>
        <taxon>Terriglobales</taxon>
        <taxon>Candidatus Korobacteraceae</taxon>
        <taxon>Candidatus Sulfotelmatobacter</taxon>
    </lineage>
</organism>
<evidence type="ECO:0000313" key="2">
    <source>
        <dbReference type="EMBL" id="SPF36529.1"/>
    </source>
</evidence>
<reference evidence="3" key="1">
    <citation type="submission" date="2018-02" db="EMBL/GenBank/DDBJ databases">
        <authorList>
            <person name="Hausmann B."/>
        </authorList>
    </citation>
    <scope>NUCLEOTIDE SEQUENCE [LARGE SCALE GENOMIC DNA]</scope>
    <source>
        <strain evidence="3">Peat soil MAG SbA1</strain>
    </source>
</reference>
<dbReference type="AlphaFoldDB" id="A0A2U3KA43"/>
<protein>
    <submittedName>
        <fullName evidence="2">Uncharacterized protein</fullName>
    </submittedName>
</protein>
<sequence>MGAGRAGPHAQSRAPGTFDGLGLTLQGGTGWPTARRLRGPPPVAYPVAPVFKESSLAEMAEEERRGPILSQMAEYRQLLNGRWAFEPEVTKIGFASRVHRHDQDNERILPETLIDGRGECREPRPGRLFRQRRCASV</sequence>
<feature type="region of interest" description="Disordered" evidence="1">
    <location>
        <begin position="1"/>
        <end position="25"/>
    </location>
</feature>
<name>A0A2U3KA43_9BACT</name>
<evidence type="ECO:0000313" key="3">
    <source>
        <dbReference type="Proteomes" id="UP000238701"/>
    </source>
</evidence>